<feature type="region of interest" description="Disordered" evidence="1">
    <location>
        <begin position="69"/>
        <end position="122"/>
    </location>
</feature>
<reference evidence="4" key="1">
    <citation type="journal article" date="2023" name="Mol. Phylogenet. Evol.">
        <title>Genome-scale phylogeny and comparative genomics of the fungal order Sordariales.</title>
        <authorList>
            <person name="Hensen N."/>
            <person name="Bonometti L."/>
            <person name="Westerberg I."/>
            <person name="Brannstrom I.O."/>
            <person name="Guillou S."/>
            <person name="Cros-Aarteil S."/>
            <person name="Calhoun S."/>
            <person name="Haridas S."/>
            <person name="Kuo A."/>
            <person name="Mondo S."/>
            <person name="Pangilinan J."/>
            <person name="Riley R."/>
            <person name="LaButti K."/>
            <person name="Andreopoulos B."/>
            <person name="Lipzen A."/>
            <person name="Chen C."/>
            <person name="Yan M."/>
            <person name="Daum C."/>
            <person name="Ng V."/>
            <person name="Clum A."/>
            <person name="Steindorff A."/>
            <person name="Ohm R.A."/>
            <person name="Martin F."/>
            <person name="Silar P."/>
            <person name="Natvig D.O."/>
            <person name="Lalanne C."/>
            <person name="Gautier V."/>
            <person name="Ament-Velasquez S.L."/>
            <person name="Kruys A."/>
            <person name="Hutchinson M.I."/>
            <person name="Powell A.J."/>
            <person name="Barry K."/>
            <person name="Miller A.N."/>
            <person name="Grigoriev I.V."/>
            <person name="Debuchy R."/>
            <person name="Gladieux P."/>
            <person name="Hiltunen Thoren M."/>
            <person name="Johannesson H."/>
        </authorList>
    </citation>
    <scope>NUCLEOTIDE SEQUENCE [LARGE SCALE GENOMIC DNA]</scope>
    <source>
        <strain evidence="4">CBS 340.73</strain>
    </source>
</reference>
<keyword evidence="2" id="KW-1133">Transmembrane helix</keyword>
<evidence type="ECO:0000313" key="4">
    <source>
        <dbReference type="Proteomes" id="UP001303473"/>
    </source>
</evidence>
<evidence type="ECO:0000313" key="3">
    <source>
        <dbReference type="EMBL" id="KAK3937465.1"/>
    </source>
</evidence>
<feature type="region of interest" description="Disordered" evidence="1">
    <location>
        <begin position="1"/>
        <end position="54"/>
    </location>
</feature>
<feature type="compositionally biased region" description="Basic and acidic residues" evidence="1">
    <location>
        <begin position="1"/>
        <end position="16"/>
    </location>
</feature>
<proteinExistence type="predicted"/>
<feature type="compositionally biased region" description="Low complexity" evidence="1">
    <location>
        <begin position="82"/>
        <end position="100"/>
    </location>
</feature>
<feature type="transmembrane region" description="Helical" evidence="2">
    <location>
        <begin position="227"/>
        <end position="251"/>
    </location>
</feature>
<evidence type="ECO:0000256" key="1">
    <source>
        <dbReference type="SAM" id="MobiDB-lite"/>
    </source>
</evidence>
<sequence>MRDNKRLISVRTDSRNNQDAGNLNHRDLIPIRDAPTLSNPPLCSGPTSPLPPHLRSRYTTHLRSSARLSWDGETLKRPIPDPGSSRSSSTPSLPLTGSRPNSSCQSREHELGRSSYEGRAGRATTPALRTALQPAELVHLKPIRSHSSPDLRSTAVPREHALLCPEERPSPRLGRKQLEPDPFPSGRPPIVTSDKTTAANEKNNEATSPGCLGVCEVSTAKRVGDRFGAWLIGAVAPIMLGLVTGCVASLAGCH</sequence>
<organism evidence="3 4">
    <name type="scientific">Diplogelasinospora grovesii</name>
    <dbReference type="NCBI Taxonomy" id="303347"/>
    <lineage>
        <taxon>Eukaryota</taxon>
        <taxon>Fungi</taxon>
        <taxon>Dikarya</taxon>
        <taxon>Ascomycota</taxon>
        <taxon>Pezizomycotina</taxon>
        <taxon>Sordariomycetes</taxon>
        <taxon>Sordariomycetidae</taxon>
        <taxon>Sordariales</taxon>
        <taxon>Diplogelasinosporaceae</taxon>
        <taxon>Diplogelasinospora</taxon>
    </lineage>
</organism>
<dbReference type="AlphaFoldDB" id="A0AAN6N1I2"/>
<dbReference type="EMBL" id="MU853854">
    <property type="protein sequence ID" value="KAK3937465.1"/>
    <property type="molecule type" value="Genomic_DNA"/>
</dbReference>
<keyword evidence="2" id="KW-0472">Membrane</keyword>
<keyword evidence="4" id="KW-1185">Reference proteome</keyword>
<feature type="compositionally biased region" description="Polar residues" evidence="1">
    <location>
        <begin position="36"/>
        <end position="47"/>
    </location>
</feature>
<feature type="region of interest" description="Disordered" evidence="1">
    <location>
        <begin position="139"/>
        <end position="204"/>
    </location>
</feature>
<accession>A0AAN6N1I2</accession>
<protein>
    <submittedName>
        <fullName evidence="3">Uncharacterized protein</fullName>
    </submittedName>
</protein>
<gene>
    <name evidence="3" type="ORF">QBC46DRAFT_392723</name>
</gene>
<evidence type="ECO:0000256" key="2">
    <source>
        <dbReference type="SAM" id="Phobius"/>
    </source>
</evidence>
<feature type="compositionally biased region" description="Polar residues" evidence="1">
    <location>
        <begin position="193"/>
        <end position="204"/>
    </location>
</feature>
<feature type="compositionally biased region" description="Basic and acidic residues" evidence="1">
    <location>
        <begin position="157"/>
        <end position="170"/>
    </location>
</feature>
<comment type="caution">
    <text evidence="3">The sequence shown here is derived from an EMBL/GenBank/DDBJ whole genome shotgun (WGS) entry which is preliminary data.</text>
</comment>
<name>A0AAN6N1I2_9PEZI</name>
<dbReference type="Proteomes" id="UP001303473">
    <property type="component" value="Unassembled WGS sequence"/>
</dbReference>
<keyword evidence="2" id="KW-0812">Transmembrane</keyword>